<sequence>MADLLEVTFSDLLQRPVETVEKLKSTRRQALLVRRRGAEDDLVLTTVAQTSENHQILVLTVRVLRAVMGNPETRSRLVLEMLPQVFPWSAFLPPRARDEFAQELVDMLDASAELRVSAPVLTLITQWRNTAEIYADPELLAILTSPERGDFGPVPRPPTTD</sequence>
<dbReference type="Proteomes" id="UP000295124">
    <property type="component" value="Unassembled WGS sequence"/>
</dbReference>
<dbReference type="AlphaFoldDB" id="A0A4R4ZE50"/>
<organism evidence="1 2">
    <name type="scientific">Kribbella antibiotica</name>
    <dbReference type="NCBI Taxonomy" id="190195"/>
    <lineage>
        <taxon>Bacteria</taxon>
        <taxon>Bacillati</taxon>
        <taxon>Actinomycetota</taxon>
        <taxon>Actinomycetes</taxon>
        <taxon>Propionibacteriales</taxon>
        <taxon>Kribbellaceae</taxon>
        <taxon>Kribbella</taxon>
    </lineage>
</organism>
<evidence type="ECO:0008006" key="3">
    <source>
        <dbReference type="Google" id="ProtNLM"/>
    </source>
</evidence>
<proteinExistence type="predicted"/>
<name>A0A4R4ZE50_9ACTN</name>
<dbReference type="RefSeq" id="WP_132171660.1">
    <property type="nucleotide sequence ID" value="NZ_SMKX01000084.1"/>
</dbReference>
<accession>A0A4R4ZE50</accession>
<dbReference type="EMBL" id="SMKX01000084">
    <property type="protein sequence ID" value="TDD56326.1"/>
    <property type="molecule type" value="Genomic_DNA"/>
</dbReference>
<gene>
    <name evidence="1" type="ORF">E1263_25475</name>
</gene>
<dbReference type="OrthoDB" id="3378334at2"/>
<evidence type="ECO:0000313" key="1">
    <source>
        <dbReference type="EMBL" id="TDD56326.1"/>
    </source>
</evidence>
<comment type="caution">
    <text evidence="1">The sequence shown here is derived from an EMBL/GenBank/DDBJ whole genome shotgun (WGS) entry which is preliminary data.</text>
</comment>
<protein>
    <recommendedName>
        <fullName evidence="3">Prevent-host-death family protein</fullName>
    </recommendedName>
</protein>
<keyword evidence="2" id="KW-1185">Reference proteome</keyword>
<reference evidence="1 2" key="1">
    <citation type="submission" date="2019-03" db="EMBL/GenBank/DDBJ databases">
        <title>Draft genome sequences of novel Actinobacteria.</title>
        <authorList>
            <person name="Sahin N."/>
            <person name="Ay H."/>
            <person name="Saygin H."/>
        </authorList>
    </citation>
    <scope>NUCLEOTIDE SEQUENCE [LARGE SCALE GENOMIC DNA]</scope>
    <source>
        <strain evidence="1 2">JCM 13523</strain>
    </source>
</reference>
<evidence type="ECO:0000313" key="2">
    <source>
        <dbReference type="Proteomes" id="UP000295124"/>
    </source>
</evidence>